<dbReference type="RefSeq" id="WP_265721013.1">
    <property type="nucleotide sequence ID" value="NZ_JAPIVK010000007.1"/>
</dbReference>
<organism evidence="3 4">
    <name type="scientific">Microbulbifer halophilus</name>
    <dbReference type="NCBI Taxonomy" id="453963"/>
    <lineage>
        <taxon>Bacteria</taxon>
        <taxon>Pseudomonadati</taxon>
        <taxon>Pseudomonadota</taxon>
        <taxon>Gammaproteobacteria</taxon>
        <taxon>Cellvibrionales</taxon>
        <taxon>Microbulbiferaceae</taxon>
        <taxon>Microbulbifer</taxon>
    </lineage>
</organism>
<keyword evidence="1" id="KW-0808">Transferase</keyword>
<gene>
    <name evidence="3" type="ORF">ACFSKX_11115</name>
</gene>
<dbReference type="PIRSF" id="PIRSF038925">
    <property type="entry name" value="AMP-prot_trans"/>
    <property type="match status" value="1"/>
</dbReference>
<dbReference type="InterPro" id="IPR040198">
    <property type="entry name" value="Fido_containing"/>
</dbReference>
<feature type="domain" description="Fido" evidence="2">
    <location>
        <begin position="125"/>
        <end position="274"/>
    </location>
</feature>
<protein>
    <recommendedName>
        <fullName evidence="1">Protein adenylyltransferase</fullName>
        <ecNumber evidence="1">2.7.7.108</ecNumber>
    </recommendedName>
    <alternativeName>
        <fullName evidence="1">AMPylator</fullName>
    </alternativeName>
</protein>
<dbReference type="EMBL" id="JBHUJD010000012">
    <property type="protein sequence ID" value="MFD2310964.1"/>
    <property type="molecule type" value="Genomic_DNA"/>
</dbReference>
<keyword evidence="4" id="KW-1185">Reference proteome</keyword>
<comment type="catalytic activity">
    <reaction evidence="1">
        <text>L-threonyl-[protein] + ATP = 3-O-(5'-adenylyl)-L-threonyl-[protein] + diphosphate</text>
        <dbReference type="Rhea" id="RHEA:54292"/>
        <dbReference type="Rhea" id="RHEA-COMP:11060"/>
        <dbReference type="Rhea" id="RHEA-COMP:13847"/>
        <dbReference type="ChEBI" id="CHEBI:30013"/>
        <dbReference type="ChEBI" id="CHEBI:30616"/>
        <dbReference type="ChEBI" id="CHEBI:33019"/>
        <dbReference type="ChEBI" id="CHEBI:138113"/>
        <dbReference type="EC" id="2.7.7.108"/>
    </reaction>
</comment>
<dbReference type="Pfam" id="PF02661">
    <property type="entry name" value="Fic"/>
    <property type="match status" value="1"/>
</dbReference>
<comment type="catalytic activity">
    <reaction evidence="1">
        <text>L-tyrosyl-[protein] + ATP = O-(5'-adenylyl)-L-tyrosyl-[protein] + diphosphate</text>
        <dbReference type="Rhea" id="RHEA:54288"/>
        <dbReference type="Rhea" id="RHEA-COMP:10136"/>
        <dbReference type="Rhea" id="RHEA-COMP:13846"/>
        <dbReference type="ChEBI" id="CHEBI:30616"/>
        <dbReference type="ChEBI" id="CHEBI:33019"/>
        <dbReference type="ChEBI" id="CHEBI:46858"/>
        <dbReference type="ChEBI" id="CHEBI:83624"/>
        <dbReference type="EC" id="2.7.7.108"/>
    </reaction>
</comment>
<evidence type="ECO:0000313" key="3">
    <source>
        <dbReference type="EMBL" id="MFD2310964.1"/>
    </source>
</evidence>
<keyword evidence="1" id="KW-0067">ATP-binding</keyword>
<keyword evidence="1" id="KW-0547">Nucleotide-binding</keyword>
<dbReference type="PANTHER" id="PTHR13504">
    <property type="entry name" value="FIDO DOMAIN-CONTAINING PROTEIN DDB_G0283145"/>
    <property type="match status" value="1"/>
</dbReference>
<dbReference type="Proteomes" id="UP001597425">
    <property type="component" value="Unassembled WGS sequence"/>
</dbReference>
<dbReference type="Pfam" id="PF13784">
    <property type="entry name" value="Fic_N"/>
    <property type="match status" value="1"/>
</dbReference>
<comment type="subunit">
    <text evidence="1">Homodimer.</text>
</comment>
<dbReference type="PROSITE" id="PS51459">
    <property type="entry name" value="FIDO"/>
    <property type="match status" value="1"/>
</dbReference>
<accession>A0ABW5EHQ0</accession>
<comment type="function">
    <text evidence="1">Adenylyltransferase that mediates the addition of adenosine 5'-monophosphate (AMP) to specific residues of target proteins.</text>
</comment>
<reference evidence="4" key="1">
    <citation type="journal article" date="2019" name="Int. J. Syst. Evol. Microbiol.">
        <title>The Global Catalogue of Microorganisms (GCM) 10K type strain sequencing project: providing services to taxonomists for standard genome sequencing and annotation.</title>
        <authorList>
            <consortium name="The Broad Institute Genomics Platform"/>
            <consortium name="The Broad Institute Genome Sequencing Center for Infectious Disease"/>
            <person name="Wu L."/>
            <person name="Ma J."/>
        </authorList>
    </citation>
    <scope>NUCLEOTIDE SEQUENCE [LARGE SCALE GENOMIC DNA]</scope>
    <source>
        <strain evidence="4">KCTC 12848</strain>
    </source>
</reference>
<dbReference type="SUPFAM" id="SSF140931">
    <property type="entry name" value="Fic-like"/>
    <property type="match status" value="1"/>
</dbReference>
<dbReference type="InterPro" id="IPR026287">
    <property type="entry name" value="SoFic-like"/>
</dbReference>
<name>A0ABW5EHQ0_9GAMM</name>
<dbReference type="PANTHER" id="PTHR13504:SF38">
    <property type="entry name" value="FIDO DOMAIN-CONTAINING PROTEIN"/>
    <property type="match status" value="1"/>
</dbReference>
<keyword evidence="1" id="KW-0548">Nucleotidyltransferase</keyword>
<sequence length="379" mass="43576">MNIVDFQAGRYEQRYQYQAFLPEPICHEWLIADPELTDLLGRADRALGELNAFSQLIPDVDFFIRTYVAKEATQSSRIEGTQTNIEDAFKAADDLNPEARDDWSEVQNYIRAVNYAIATLESLPLSIRLLRQTHAQLMLGVRGEQKLPGEFRSSQNWIGVSLKNAVFVPPHHEHVPDLMGDLEKFLHADQFFVHPLVRIAIAHYQFETIHPFLDGNGRLGRLMISLYLAAEGLMHKPALYLSDYFERNKTAYVDHLMAVRQGNKLREWLVFFLFGIEETARASASVFRAIIELKQRIERDVLPRFSTRRQDKAHELIRQLYAQPVVDVKWATETLGTATNTAAALITDLVQAGVLLEITGQNRNRLFVFDEYLRLFRTT</sequence>
<evidence type="ECO:0000313" key="4">
    <source>
        <dbReference type="Proteomes" id="UP001597425"/>
    </source>
</evidence>
<dbReference type="InterPro" id="IPR003812">
    <property type="entry name" value="Fido"/>
</dbReference>
<dbReference type="Gene3D" id="1.10.3290.10">
    <property type="entry name" value="Fido-like domain"/>
    <property type="match status" value="1"/>
</dbReference>
<evidence type="ECO:0000259" key="2">
    <source>
        <dbReference type="PROSITE" id="PS51459"/>
    </source>
</evidence>
<dbReference type="EC" id="2.7.7.108" evidence="1"/>
<proteinExistence type="predicted"/>
<evidence type="ECO:0000256" key="1">
    <source>
        <dbReference type="PIRNR" id="PIRNR038925"/>
    </source>
</evidence>
<dbReference type="InterPro" id="IPR025758">
    <property type="entry name" value="Fic/DOC_N"/>
</dbReference>
<dbReference type="InterPro" id="IPR036597">
    <property type="entry name" value="Fido-like_dom_sf"/>
</dbReference>
<comment type="caution">
    <text evidence="3">The sequence shown here is derived from an EMBL/GenBank/DDBJ whole genome shotgun (WGS) entry which is preliminary data.</text>
</comment>